<dbReference type="PANTHER" id="PTHR14363">
    <property type="entry name" value="HEPARANASE-RELATED"/>
    <property type="match status" value="1"/>
</dbReference>
<reference evidence="12" key="2">
    <citation type="journal article" date="2023" name="Plants (Basel)">
        <title>Annotation of the Turnera subulata (Passifloraceae) Draft Genome Reveals the S-Locus Evolved after the Divergence of Turneroideae from Passifloroideae in a Stepwise Manner.</title>
        <authorList>
            <person name="Henning P.M."/>
            <person name="Roalson E.H."/>
            <person name="Mir W."/>
            <person name="McCubbin A.G."/>
            <person name="Shore J.S."/>
        </authorList>
    </citation>
    <scope>NUCLEOTIDE SEQUENCE</scope>
    <source>
        <strain evidence="12">F60SS</strain>
    </source>
</reference>
<gene>
    <name evidence="12" type="ORF">Tsubulata_020343</name>
</gene>
<evidence type="ECO:0008006" key="14">
    <source>
        <dbReference type="Google" id="ProtNLM"/>
    </source>
</evidence>
<dbReference type="InterPro" id="IPR017853">
    <property type="entry name" value="GH"/>
</dbReference>
<comment type="function">
    <text evidence="10">Endoglycosidase which is a cell surface and extracellular matrix-degrading enzyme. Cleaves heparan sulfate proteoglycans (HSPGs) into heparan sulfate side chains and core proteoglycans.</text>
</comment>
<evidence type="ECO:0000256" key="1">
    <source>
        <dbReference type="ARBA" id="ARBA00004613"/>
    </source>
</evidence>
<sequence>MAGLRTSVCCISLLLCMSLCLADQVKVNVRGVTSIARTDDTFVCATLDWWPSNKCDYGMCPWGQAGILNLDLSNKILANAIKAFNPLRIRIGGSLEDQVVYQVGNAVKKFPHFKKKADGLFGFSRGSLPMDRWDKLNALFNETNVKLSFGLNALIGKRKAKDSSLYEGDWNPQNARDFMAYTASKGYKIEAYELGNELCATGVAAKLTPEQYGKDIITLKKILKELYPDPSNQPKVMGPAGFYDTEWFQRFLEATGPDVVDVVTHHIYNLGAGRDPELINRIQDPFYLDEIAQTHRDLSKTVEKFGPWANIWVGEAGGAYNSGGRDVSHAFVNAFWYLDQLGMTSTFSHQSFCRQALIGGNYALLNTTTFIPNPDYYGALLWHRLMGTSVLQINHNGSPYLRAYAHCSKRKPGVTVLLINMSNSTSFDVSVNDDVNEYPDEYKLTANTGATPREEYHLTPKDGNILSDVLLLNGEPLVLTSTQDIPSLNPKLVDPASPITVAPDSYVFATIRDFKAPACA</sequence>
<organism evidence="12 13">
    <name type="scientific">Turnera subulata</name>
    <dbReference type="NCBI Taxonomy" id="218843"/>
    <lineage>
        <taxon>Eukaryota</taxon>
        <taxon>Viridiplantae</taxon>
        <taxon>Streptophyta</taxon>
        <taxon>Embryophyta</taxon>
        <taxon>Tracheophyta</taxon>
        <taxon>Spermatophyta</taxon>
        <taxon>Magnoliopsida</taxon>
        <taxon>eudicotyledons</taxon>
        <taxon>Gunneridae</taxon>
        <taxon>Pentapetalae</taxon>
        <taxon>rosids</taxon>
        <taxon>fabids</taxon>
        <taxon>Malpighiales</taxon>
        <taxon>Passifloraceae</taxon>
        <taxon>Turnera</taxon>
    </lineage>
</organism>
<dbReference type="GO" id="GO:0009505">
    <property type="term" value="C:plant-type cell wall"/>
    <property type="evidence" value="ECO:0007669"/>
    <property type="project" value="TreeGrafter"/>
</dbReference>
<evidence type="ECO:0000256" key="9">
    <source>
        <dbReference type="ARBA" id="ARBA00023765"/>
    </source>
</evidence>
<evidence type="ECO:0000256" key="8">
    <source>
        <dbReference type="ARBA" id="ARBA00023228"/>
    </source>
</evidence>
<keyword evidence="8" id="KW-0458">Lysosome</keyword>
<dbReference type="AlphaFoldDB" id="A0A9Q0FAL4"/>
<comment type="subcellular location">
    <subcellularLocation>
        <location evidence="9">Lysosome membrane</location>
        <topology evidence="9">Peripheral membrane protein</topology>
    </subcellularLocation>
    <subcellularLocation>
        <location evidence="1">Secreted</location>
    </subcellularLocation>
</comment>
<keyword evidence="4 11" id="KW-0732">Signal</keyword>
<evidence type="ECO:0000313" key="12">
    <source>
        <dbReference type="EMBL" id="KAJ4827861.1"/>
    </source>
</evidence>
<dbReference type="Pfam" id="PF03662">
    <property type="entry name" value="Glyco_hydro_79n"/>
    <property type="match status" value="1"/>
</dbReference>
<reference evidence="12" key="1">
    <citation type="submission" date="2022-02" db="EMBL/GenBank/DDBJ databases">
        <authorList>
            <person name="Henning P.M."/>
            <person name="McCubbin A.G."/>
            <person name="Shore J.S."/>
        </authorList>
    </citation>
    <scope>NUCLEOTIDE SEQUENCE</scope>
    <source>
        <strain evidence="12">F60SS</strain>
        <tissue evidence="12">Leaves</tissue>
    </source>
</reference>
<dbReference type="GO" id="GO:0005765">
    <property type="term" value="C:lysosomal membrane"/>
    <property type="evidence" value="ECO:0007669"/>
    <property type="project" value="UniProtKB-SubCell"/>
</dbReference>
<keyword evidence="3" id="KW-0964">Secreted</keyword>
<proteinExistence type="inferred from homology"/>
<evidence type="ECO:0000256" key="11">
    <source>
        <dbReference type="SAM" id="SignalP"/>
    </source>
</evidence>
<evidence type="ECO:0000256" key="6">
    <source>
        <dbReference type="ARBA" id="ARBA00023136"/>
    </source>
</evidence>
<dbReference type="Proteomes" id="UP001141552">
    <property type="component" value="Unassembled WGS sequence"/>
</dbReference>
<comment type="similarity">
    <text evidence="2">Belongs to the glycosyl hydrolase 79 family.</text>
</comment>
<evidence type="ECO:0000256" key="10">
    <source>
        <dbReference type="ARBA" id="ARBA00055929"/>
    </source>
</evidence>
<dbReference type="Gene3D" id="3.20.20.80">
    <property type="entry name" value="Glycosidases"/>
    <property type="match status" value="1"/>
</dbReference>
<dbReference type="PANTHER" id="PTHR14363:SF13">
    <property type="entry name" value="OS07G0598400 PROTEIN"/>
    <property type="match status" value="1"/>
</dbReference>
<comment type="caution">
    <text evidence="12">The sequence shown here is derived from an EMBL/GenBank/DDBJ whole genome shotgun (WGS) entry which is preliminary data.</text>
</comment>
<dbReference type="GO" id="GO:0004566">
    <property type="term" value="F:beta-glucuronidase activity"/>
    <property type="evidence" value="ECO:0007669"/>
    <property type="project" value="TreeGrafter"/>
</dbReference>
<name>A0A9Q0FAL4_9ROSI</name>
<feature type="chain" id="PRO_5040315158" description="Heparanase-like protein 2" evidence="11">
    <location>
        <begin position="23"/>
        <end position="520"/>
    </location>
</feature>
<dbReference type="FunFam" id="3.20.20.80:FF:000023">
    <property type="entry name" value="heparanase-like protein 3"/>
    <property type="match status" value="1"/>
</dbReference>
<dbReference type="EMBL" id="JAKUCV010006318">
    <property type="protein sequence ID" value="KAJ4827861.1"/>
    <property type="molecule type" value="Genomic_DNA"/>
</dbReference>
<evidence type="ECO:0000313" key="13">
    <source>
        <dbReference type="Proteomes" id="UP001141552"/>
    </source>
</evidence>
<keyword evidence="7" id="KW-0325">Glycoprotein</keyword>
<evidence type="ECO:0000256" key="4">
    <source>
        <dbReference type="ARBA" id="ARBA00022729"/>
    </source>
</evidence>
<keyword evidence="5" id="KW-0378">Hydrolase</keyword>
<accession>A0A9Q0FAL4</accession>
<dbReference type="InterPro" id="IPR005199">
    <property type="entry name" value="Glyco_hydro_79"/>
</dbReference>
<evidence type="ECO:0000256" key="5">
    <source>
        <dbReference type="ARBA" id="ARBA00022801"/>
    </source>
</evidence>
<evidence type="ECO:0000256" key="3">
    <source>
        <dbReference type="ARBA" id="ARBA00022525"/>
    </source>
</evidence>
<evidence type="ECO:0000256" key="2">
    <source>
        <dbReference type="ARBA" id="ARBA00009800"/>
    </source>
</evidence>
<evidence type="ECO:0000256" key="7">
    <source>
        <dbReference type="ARBA" id="ARBA00023180"/>
    </source>
</evidence>
<keyword evidence="13" id="KW-1185">Reference proteome</keyword>
<dbReference type="GO" id="GO:0005576">
    <property type="term" value="C:extracellular region"/>
    <property type="evidence" value="ECO:0007669"/>
    <property type="project" value="UniProtKB-SubCell"/>
</dbReference>
<keyword evidence="6" id="KW-0472">Membrane</keyword>
<feature type="signal peptide" evidence="11">
    <location>
        <begin position="1"/>
        <end position="22"/>
    </location>
</feature>
<dbReference type="OrthoDB" id="726732at2759"/>
<dbReference type="SUPFAM" id="SSF51445">
    <property type="entry name" value="(Trans)glycosidases"/>
    <property type="match status" value="1"/>
</dbReference>
<protein>
    <recommendedName>
        <fullName evidence="14">Heparanase-like protein 2</fullName>
    </recommendedName>
</protein>